<proteinExistence type="predicted"/>
<evidence type="ECO:0000313" key="2">
    <source>
        <dbReference type="EMBL" id="QIW95144.1"/>
    </source>
</evidence>
<evidence type="ECO:0000256" key="1">
    <source>
        <dbReference type="SAM" id="MobiDB-lite"/>
    </source>
</evidence>
<reference evidence="2 3" key="1">
    <citation type="journal article" date="2016" name="Sci. Rep.">
        <title>Peltaster fructicola genome reveals evolution from an invasive phytopathogen to an ectophytic parasite.</title>
        <authorList>
            <person name="Xu C."/>
            <person name="Chen H."/>
            <person name="Gleason M.L."/>
            <person name="Xu J.R."/>
            <person name="Liu H."/>
            <person name="Zhang R."/>
            <person name="Sun G."/>
        </authorList>
    </citation>
    <scope>NUCLEOTIDE SEQUENCE [LARGE SCALE GENOMIC DNA]</scope>
    <source>
        <strain evidence="2 3">LNHT1506</strain>
    </source>
</reference>
<accession>A0A6H0XKJ5</accession>
<dbReference type="Proteomes" id="UP000503462">
    <property type="component" value="Chromosome 1"/>
</dbReference>
<dbReference type="OrthoDB" id="3649678at2759"/>
<feature type="compositionally biased region" description="Basic and acidic residues" evidence="1">
    <location>
        <begin position="77"/>
        <end position="86"/>
    </location>
</feature>
<feature type="region of interest" description="Disordered" evidence="1">
    <location>
        <begin position="1"/>
        <end position="86"/>
    </location>
</feature>
<gene>
    <name evidence="2" type="ORF">AMS68_000662</name>
</gene>
<organism evidence="2 3">
    <name type="scientific">Peltaster fructicola</name>
    <dbReference type="NCBI Taxonomy" id="286661"/>
    <lineage>
        <taxon>Eukaryota</taxon>
        <taxon>Fungi</taxon>
        <taxon>Dikarya</taxon>
        <taxon>Ascomycota</taxon>
        <taxon>Pezizomycotina</taxon>
        <taxon>Dothideomycetes</taxon>
        <taxon>Dothideomycetes incertae sedis</taxon>
        <taxon>Peltaster</taxon>
    </lineage>
</organism>
<name>A0A6H0XKJ5_9PEZI</name>
<keyword evidence="3" id="KW-1185">Reference proteome</keyword>
<evidence type="ECO:0000313" key="3">
    <source>
        <dbReference type="Proteomes" id="UP000503462"/>
    </source>
</evidence>
<dbReference type="AlphaFoldDB" id="A0A6H0XKJ5"/>
<dbReference type="EMBL" id="CP051139">
    <property type="protein sequence ID" value="QIW95144.1"/>
    <property type="molecule type" value="Genomic_DNA"/>
</dbReference>
<sequence length="86" mass="8652">MTESMKNALKGNGGGLQSISSSVAETMGNAIDTRGSQSKKADQAGSDLLSMGPGPTVEGSSVGADDQIKNQSSGTGDHLELGLRKT</sequence>
<protein>
    <submittedName>
        <fullName evidence="2">Uncharacterized protein</fullName>
    </submittedName>
</protein>